<dbReference type="PANTHER" id="PTHR43788">
    <property type="entry name" value="DNA2/NAM7 HELICASE FAMILY MEMBER"/>
    <property type="match status" value="1"/>
</dbReference>
<reference evidence="13 14" key="1">
    <citation type="journal article" date="2018" name="Sci. Rep.">
        <title>Comparative analysis of the Pocillopora damicornis genome highlights role of immune system in coral evolution.</title>
        <authorList>
            <person name="Cunning R."/>
            <person name="Bay R.A."/>
            <person name="Gillette P."/>
            <person name="Baker A.C."/>
            <person name="Traylor-Knowles N."/>
        </authorList>
    </citation>
    <scope>NUCLEOTIDE SEQUENCE [LARGE SCALE GENOMIC DNA]</scope>
    <source>
        <strain evidence="13">RSMAS</strain>
        <tissue evidence="13">Whole animal</tissue>
    </source>
</reference>
<dbReference type="InterPro" id="IPR047187">
    <property type="entry name" value="SF1_C_Upf1"/>
</dbReference>
<dbReference type="SUPFAM" id="SSF90229">
    <property type="entry name" value="CCCH zinc finger"/>
    <property type="match status" value="1"/>
</dbReference>
<feature type="compositionally biased region" description="Basic residues" evidence="11">
    <location>
        <begin position="318"/>
        <end position="334"/>
    </location>
</feature>
<dbReference type="InterPro" id="IPR056787">
    <property type="entry name" value="OB_HELZ2"/>
</dbReference>
<dbReference type="GO" id="GO:0003723">
    <property type="term" value="F:RNA binding"/>
    <property type="evidence" value="ECO:0007669"/>
    <property type="project" value="InterPro"/>
</dbReference>
<feature type="zinc finger region" description="C3H1-type" evidence="9">
    <location>
        <begin position="597"/>
        <end position="624"/>
    </location>
</feature>
<proteinExistence type="inferred from homology"/>
<dbReference type="SMART" id="SM00356">
    <property type="entry name" value="ZnF_C3H1"/>
    <property type="match status" value="2"/>
</dbReference>
<dbReference type="GO" id="GO:0043139">
    <property type="term" value="F:5'-3' DNA helicase activity"/>
    <property type="evidence" value="ECO:0007669"/>
    <property type="project" value="TreeGrafter"/>
</dbReference>
<feature type="compositionally biased region" description="Basic and acidic residues" evidence="11">
    <location>
        <begin position="360"/>
        <end position="374"/>
    </location>
</feature>
<dbReference type="PROSITE" id="PS50103">
    <property type="entry name" value="ZF_C3H1"/>
    <property type="match status" value="2"/>
</dbReference>
<evidence type="ECO:0000256" key="11">
    <source>
        <dbReference type="SAM" id="MobiDB-lite"/>
    </source>
</evidence>
<dbReference type="Gene3D" id="3.40.50.300">
    <property type="entry name" value="P-loop containing nucleotide triphosphate hydrolases"/>
    <property type="match status" value="4"/>
</dbReference>
<feature type="compositionally biased region" description="Acidic residues" evidence="11">
    <location>
        <begin position="1622"/>
        <end position="1631"/>
    </location>
</feature>
<dbReference type="GO" id="GO:0005524">
    <property type="term" value="F:ATP binding"/>
    <property type="evidence" value="ECO:0007669"/>
    <property type="project" value="UniProtKB-KW"/>
</dbReference>
<feature type="domain" description="C3H1-type" evidence="12">
    <location>
        <begin position="521"/>
        <end position="544"/>
    </location>
</feature>
<evidence type="ECO:0000256" key="2">
    <source>
        <dbReference type="ARBA" id="ARBA00022723"/>
    </source>
</evidence>
<feature type="region of interest" description="Disordered" evidence="11">
    <location>
        <begin position="439"/>
        <end position="485"/>
    </location>
</feature>
<keyword evidence="5" id="KW-0378">Hydrolase</keyword>
<comment type="caution">
    <text evidence="13">The sequence shown here is derived from an EMBL/GenBank/DDBJ whole genome shotgun (WGS) entry which is preliminary data.</text>
</comment>
<dbReference type="InterPro" id="IPR012340">
    <property type="entry name" value="NA-bd_OB-fold"/>
</dbReference>
<dbReference type="Proteomes" id="UP000275408">
    <property type="component" value="Unassembled WGS sequence"/>
</dbReference>
<dbReference type="GO" id="GO:0004540">
    <property type="term" value="F:RNA nuclease activity"/>
    <property type="evidence" value="ECO:0007669"/>
    <property type="project" value="InterPro"/>
</dbReference>
<keyword evidence="8" id="KW-0067">ATP-binding</keyword>
<feature type="compositionally biased region" description="Polar residues" evidence="11">
    <location>
        <begin position="296"/>
        <end position="312"/>
    </location>
</feature>
<feature type="compositionally biased region" description="Basic residues" evidence="11">
    <location>
        <begin position="393"/>
        <end position="407"/>
    </location>
</feature>
<dbReference type="InterPro" id="IPR000571">
    <property type="entry name" value="Znf_CCCH"/>
</dbReference>
<accession>A0A3M6U800</accession>
<dbReference type="SUPFAM" id="SSF52540">
    <property type="entry name" value="P-loop containing nucleoside triphosphate hydrolases"/>
    <property type="match status" value="2"/>
</dbReference>
<dbReference type="Pfam" id="PF25049">
    <property type="entry name" value="OB_HELZ2"/>
    <property type="match status" value="1"/>
</dbReference>
<dbReference type="Pfam" id="PF13086">
    <property type="entry name" value="AAA_11"/>
    <property type="match status" value="3"/>
</dbReference>
<evidence type="ECO:0000256" key="1">
    <source>
        <dbReference type="ARBA" id="ARBA00007913"/>
    </source>
</evidence>
<keyword evidence="3" id="KW-0547">Nucleotide-binding</keyword>
<sequence length="3420" mass="390419">MAYQSSVSFNALPFPVPQDLLLSALVSTNHEETLKNADRFLETKDYRTAAALYTAAVEYLQVPTSAERVANILCKRAECLLRLNYVQHVLHDCDVCETLTGCGNEHVAFLRLRALELQGEVQEAFIHAIVFEALNPEKSRDKDAVRRLRTKVKSLFRQGEHQIYRTIDILMKQGTILFEKNKSDLALSIFTEMVNLAPRAEGIQMAHEYRAQCYFIQGKFLQADQDCNRALNLSDRESISALDTKIKIQMQLGEFSEALEILYEWRMLIDPEFQNTYLDEIERKIRDQMAEPENTAGISRTQSSFDISSSQGILPYKGNKRPQFRASKHAKTTKGKKELQREEWIREKERQEIAQPCTKEMPKKGDENRDRAARADFNPQVKRGATKEEFLVRPKKKQGRRKTKTLRAKREADGDDESDTDSVCSTRTCPEKLDYTMSTVKSTSKVPSIGQSTSKGKHQKQKPPPGVQQPPVGSTSPQMKKPVAKVKPFTEGVREKAGASASVRGYGIRKRPRLVFGAYRLCKYYRLQQPCFQGERCSYAHSEEERKAWEAERKRDICAVPTKHKELMTKKPYMSLDEWRQAFKGQVRAPLRMPPKGGRFRICAGWTKGVCKLRKGCTFAHGPQELEAWNKHVKMMENEMETKNEEEKENEQKKDENENAIKTITRSPIKDDRPVPTYKLKDLVTSLSGVSVACDPSVQNVSLQVPLDSEGEKSFSWTVRLSYESTETGHLQDIALLWKFPSCYSFTSVKIQYSKGPLTVEDAVERVDDCHYHVPPYLRALDSNCEVEVALSFSTFVFGNFRQYLVFDFGQESPLALEFCVEIGSQEFLRELSEEKTKLALGGPLWDESYWKIVPFECKTSSVFKNDNLTDLYKLPVDRVDDVVPCPLLDESQGLSEKNYKDIMHQLLFVEEFYIRKQVARFNMEGAHLHAASLIVKKDEVLCANEGWLYGSFHVLRPITPDDADGRLLLRNLFGSAGSVLIAKSQCSQSMVYEALVDSVEESRVIVKLSVRCCEDLGLTNNSETIVDVQFRINRLRLCEMHDNIDRLGLEHIRIVFPAFGEVALENNVTILPWILDPSLNDDQKEVIKKIASPSSNSPPLVVFGPFGTGKTFTLNQAVRQIALDCNNRVLICTHSNSAADIHVELLDEYLRNNGILACRPLRIYTPLRKLSTVSAMVKEYCLITDRVFRLPTRDDVLRHRVIITTLGMSRALFDMDLHRGIFSHILIDEAAQALETETLAPITLAGYNTKVVFTGDHMQMSPDVLSPQAKKWGFQMSLQERLFYDYDRRKKEAKQDPNVIYLTTNYRSNEQILQFSSDMFYGQLSCGSNQPLHPWLGPLVFYSAFGEEEMAENHSSHRNLAEVNEVVKRVKELMDCWPQQWGSIPDPKQVAVVSSERYQVKTIRDGLRKIDLGEVDVETIENVQGKQFRALFVSTVRTNHFCNESNAWVDNESDRPYLSFLTDPKLLNTALTRAQSLIAVVGDPFSLRTIGDCQGLWEEFIKRCSASGNLFGIECSELEESISQTGLNVNASEFVPRLASHTSPQPDNESPNHQMAALDDVKFNASHSPPQINAPEHTIDNETSFPKEMMHENVHTTRADRILDYCAEDSKHELLKTSSPNEEDDSEFESTSDSGDVCDRLIGSDDNENGDFVEYGNVPDETVPPKYMDDITLAIEAKCVENEKKRKSKEEKMQQLEREQMRLFASTNHKVAEDIDDESVHRAFVSNNARTDIRHEDFTVIKRKGKTQIVWRNPRIEYSERTKRLISQAKFNDHESLQAECLERLLKEEPEKYCRCRLRISFEKSRVSYGEIQDVKSEDIMIEGRSTRQRFDGDIVAVELKKESSDESPFQLGRIKGKIKGRLYCPMNPRERQFVCSISRTNPWLMFPINKSMTPIANLKGSSCEVIPIYKKEQPGEGERAVQIKEISKKDALSGKFLFVVQYLQWRKDFPYPLGIATKTIRKGSDLRSAYGVLDAEYQLKRSFKKEVSREAARFQDEWQAVLEREKQHRQLVLNAFTIDPPGSEALDDALTIEKLENGLCRVGVHIADVSYFVRRGSGIDLEAKKRGTSYFPGHSHGDVLMLPKELSHHLCSLLPNEERLAVSLYLDLNQDGNVHGIEDLDHGGRMQRRELNFARTIVRSQCRLTYNEAQAIIMSPDKVPNNPYSDGKVATKIKESIRMLSMLAQKRRKLRLRGGSFYRFDDANRAEDFEAHELVEEMMILANESVARYLIIDQRGGESLPLRIQLPPKTHKLNEWKERFGGCAQLSLSLSEYSSRDQLCVENFILPKCTWNEISSARQKDDDRKLTHLICNDHIYPQLAIARSFLRGLQRKAEDLKAAEVPPDNRVHWSLKLKEYTRFTSPIRRYLDIEVHRLLLGEADQNAEAEDISVLFRRCSFLSERASRFEKECSQVQFAASLRKESCETPAVIEVLSRDFFQLQLLSGANCYLPSGQRRIQISHLGPIKQPEMDESLQCLELEWKLRIYDASSETIQQALECKTQEQREEHFCKDRVKVTLEVSSDGSSLLNYSIPSQLWLDVSNAVENNNKEKLEECLAKVDATIGEIETQARALNFNYENYDVVKNDDDDNDDNDDNEDKDDDDEDNDDDDDEDNDDDDDEDNDDGDDEDNDDDDDDDDQDKDDDEDDGDDMHFQKVSLILKVSDTVHIQLAVNEVRGLMSPEIQLFKLAPGMDVCLEHRKRPDRCFVELASDHSSQPKYKDIRRYIKAWEPVLAMEAATQAITNDDVIILQNLTVKWRENDKEINGEFLLEKSFCTTRCINISDGDYACAKVWCPVSVQAEGSDTSKSIAANTLWKTDKEVEEEEFSDSDDDSSFYTASEGEDELESSKFKGGKGEHFVWVGHCSITKKKDRVTLHLKQQSIHIPSGLLDGDGCICTLEIIKLAINHRRMMNALKKLEKKGKEDLVHDLCLGKKEQLGETSRKQPPSEILSIVGMSKEQPEKASDLNRDQLQAVKRALRSRFTLIQGPPGTGKTRTGVHIAYWFNDVNERDEKENATVLYCGPSNRSVDVVAEYLIKIKGLKSKILRVYGKVIEQKIFPLPNEVKSSRTIGSKEEMRVPKKLRGIALHHVIRRRKKGKGKKSPFAKDLRKFEKMFAKKKKKKQVVDDATVSKYRQLIKEAEQWAIKKFGRIVLCTCSAAGSKRMEQVCGNVIQCIVDECGMCLEPETLIPIVSSESAEQVVLIGDHKQLQPVVKNRVAKSLGLSTSMFERYASRAVMLKEQYRMHPDICEFPSRQFYDGKLVTSKCVIDRRTAYGRSFSNFWPSHKGDSYTPLVFCHVVGEEEELVVTTEEGHERSKSNMKEKDKVVAVVKKLLKTGVKLRENDESRVREDQVLVLSPYRAQCHVIRQDLIHEGLTKVNVTSIVKSQGNKNLLEVCDLWSSLIEHYQSKSCFVDGCDWP</sequence>
<dbReference type="SUPFAM" id="SSF50249">
    <property type="entry name" value="Nucleic acid-binding proteins"/>
    <property type="match status" value="2"/>
</dbReference>
<evidence type="ECO:0000256" key="9">
    <source>
        <dbReference type="PROSITE-ProRule" id="PRU00723"/>
    </source>
</evidence>
<dbReference type="GO" id="GO:0016787">
    <property type="term" value="F:hydrolase activity"/>
    <property type="evidence" value="ECO:0007669"/>
    <property type="project" value="UniProtKB-KW"/>
</dbReference>
<feature type="coiled-coil region" evidence="10">
    <location>
        <begin position="1680"/>
        <end position="1707"/>
    </location>
</feature>
<comment type="similarity">
    <text evidence="1">Belongs to the DNA2/NAM7 helicase family.</text>
</comment>
<dbReference type="PANTHER" id="PTHR43788:SF16">
    <property type="entry name" value="HELICASE WITH ZINC FINGER 2"/>
    <property type="match status" value="1"/>
</dbReference>
<dbReference type="InterPro" id="IPR001900">
    <property type="entry name" value="RNase_II/R"/>
</dbReference>
<evidence type="ECO:0000256" key="10">
    <source>
        <dbReference type="SAM" id="Coils"/>
    </source>
</evidence>
<dbReference type="Gene3D" id="2.40.50.690">
    <property type="match status" value="1"/>
</dbReference>
<feature type="compositionally biased region" description="Basic and acidic residues" evidence="11">
    <location>
        <begin position="335"/>
        <end position="352"/>
    </location>
</feature>
<dbReference type="InterPro" id="IPR041677">
    <property type="entry name" value="DNA2/NAM7_AAA_11"/>
</dbReference>
<dbReference type="InterPro" id="IPR036855">
    <property type="entry name" value="Znf_CCCH_sf"/>
</dbReference>
<evidence type="ECO:0000256" key="6">
    <source>
        <dbReference type="ARBA" id="ARBA00022806"/>
    </source>
</evidence>
<keyword evidence="10" id="KW-0175">Coiled coil</keyword>
<dbReference type="SUPFAM" id="SSF48452">
    <property type="entry name" value="TPR-like"/>
    <property type="match status" value="1"/>
</dbReference>
<feature type="region of interest" description="Disordered" evidence="11">
    <location>
        <begin position="1614"/>
        <end position="1638"/>
    </location>
</feature>
<feature type="zinc finger region" description="C3H1-type" evidence="9">
    <location>
        <begin position="521"/>
        <end position="544"/>
    </location>
</feature>
<dbReference type="InterPro" id="IPR027417">
    <property type="entry name" value="P-loop_NTPase"/>
</dbReference>
<name>A0A3M6U800_POCDA</name>
<evidence type="ECO:0000256" key="4">
    <source>
        <dbReference type="ARBA" id="ARBA00022771"/>
    </source>
</evidence>
<evidence type="ECO:0000259" key="12">
    <source>
        <dbReference type="PROSITE" id="PS50103"/>
    </source>
</evidence>
<dbReference type="Gene3D" id="3.30.1370.210">
    <property type="match status" value="1"/>
</dbReference>
<protein>
    <recommendedName>
        <fullName evidence="12">C3H1-type domain-containing protein</fullName>
    </recommendedName>
</protein>
<evidence type="ECO:0000256" key="3">
    <source>
        <dbReference type="ARBA" id="ARBA00022741"/>
    </source>
</evidence>
<gene>
    <name evidence="13" type="ORF">pdam_00003006</name>
</gene>
<organism evidence="13 14">
    <name type="scientific">Pocillopora damicornis</name>
    <name type="common">Cauliflower coral</name>
    <name type="synonym">Millepora damicornis</name>
    <dbReference type="NCBI Taxonomy" id="46731"/>
    <lineage>
        <taxon>Eukaryota</taxon>
        <taxon>Metazoa</taxon>
        <taxon>Cnidaria</taxon>
        <taxon>Anthozoa</taxon>
        <taxon>Hexacorallia</taxon>
        <taxon>Scleractinia</taxon>
        <taxon>Astrocoeniina</taxon>
        <taxon>Pocilloporidae</taxon>
        <taxon>Pocillopora</taxon>
    </lineage>
</organism>
<dbReference type="OrthoDB" id="2285229at2759"/>
<dbReference type="SMART" id="SM00955">
    <property type="entry name" value="RNB"/>
    <property type="match status" value="1"/>
</dbReference>
<feature type="compositionally biased region" description="Polar residues" evidence="11">
    <location>
        <begin position="439"/>
        <end position="454"/>
    </location>
</feature>
<keyword evidence="14" id="KW-1185">Reference proteome</keyword>
<keyword evidence="4 9" id="KW-0863">Zinc-finger</keyword>
<feature type="region of interest" description="Disordered" evidence="11">
    <location>
        <begin position="2583"/>
        <end position="2651"/>
    </location>
</feature>
<dbReference type="Pfam" id="PF00773">
    <property type="entry name" value="RNB"/>
    <property type="match status" value="1"/>
</dbReference>
<evidence type="ECO:0000256" key="7">
    <source>
        <dbReference type="ARBA" id="ARBA00022833"/>
    </source>
</evidence>
<feature type="compositionally biased region" description="Acidic residues" evidence="11">
    <location>
        <begin position="2587"/>
        <end position="2650"/>
    </location>
</feature>
<feature type="coiled-coil region" evidence="10">
    <location>
        <begin position="626"/>
        <end position="663"/>
    </location>
</feature>
<dbReference type="InterPro" id="IPR050534">
    <property type="entry name" value="Coronavir_polyprotein_1ab"/>
</dbReference>
<dbReference type="InterPro" id="IPR011990">
    <property type="entry name" value="TPR-like_helical_dom_sf"/>
</dbReference>
<dbReference type="GO" id="GO:0008270">
    <property type="term" value="F:zinc ion binding"/>
    <property type="evidence" value="ECO:0007669"/>
    <property type="project" value="UniProtKB-KW"/>
</dbReference>
<keyword evidence="7 9" id="KW-0862">Zinc</keyword>
<keyword evidence="2 9" id="KW-0479">Metal-binding</keyword>
<dbReference type="InterPro" id="IPR041679">
    <property type="entry name" value="DNA2/NAM7-like_C"/>
</dbReference>
<keyword evidence="6" id="KW-0347">Helicase</keyword>
<dbReference type="Gene3D" id="1.25.40.10">
    <property type="entry name" value="Tetratricopeptide repeat domain"/>
    <property type="match status" value="2"/>
</dbReference>
<dbReference type="Pfam" id="PF13087">
    <property type="entry name" value="AAA_12"/>
    <property type="match status" value="2"/>
</dbReference>
<evidence type="ECO:0000256" key="5">
    <source>
        <dbReference type="ARBA" id="ARBA00022801"/>
    </source>
</evidence>
<feature type="region of interest" description="Disordered" evidence="11">
    <location>
        <begin position="293"/>
        <end position="426"/>
    </location>
</feature>
<evidence type="ECO:0000313" key="13">
    <source>
        <dbReference type="EMBL" id="RMX49644.1"/>
    </source>
</evidence>
<dbReference type="STRING" id="46731.A0A3M6U800"/>
<evidence type="ECO:0000256" key="8">
    <source>
        <dbReference type="ARBA" id="ARBA00022840"/>
    </source>
</evidence>
<evidence type="ECO:0000313" key="14">
    <source>
        <dbReference type="Proteomes" id="UP000275408"/>
    </source>
</evidence>
<dbReference type="EMBL" id="RCHS01002083">
    <property type="protein sequence ID" value="RMX49644.1"/>
    <property type="molecule type" value="Genomic_DNA"/>
</dbReference>
<dbReference type="CDD" id="cd18808">
    <property type="entry name" value="SF1_C_Upf1"/>
    <property type="match status" value="1"/>
</dbReference>
<feature type="domain" description="C3H1-type" evidence="12">
    <location>
        <begin position="597"/>
        <end position="624"/>
    </location>
</feature>